<reference evidence="1 2" key="1">
    <citation type="submission" date="2019-03" db="EMBL/GenBank/DDBJ databases">
        <title>San Antonio Military Medical Center submission to MRSN (WRAIR), pending publication.</title>
        <authorList>
            <person name="Blyth D.M."/>
            <person name="Mccarthy S.L."/>
            <person name="Schall S.E."/>
            <person name="Stam J.A."/>
            <person name="Ong A.C."/>
            <person name="Mcgann P.T."/>
        </authorList>
    </citation>
    <scope>NUCLEOTIDE SEQUENCE [LARGE SCALE GENOMIC DNA]</scope>
    <source>
        <strain evidence="1 2">MRSN571793</strain>
    </source>
</reference>
<protein>
    <submittedName>
        <fullName evidence="1">Uncharacterized protein</fullName>
    </submittedName>
</protein>
<gene>
    <name evidence="1" type="ORF">E2605_18860</name>
</gene>
<sequence>MANQIINKYISERYDRWLDYAHYHCSHAHMEDEAIDVLNEVLAMLIEKCESNEAHILKLYDSEKGKYRELDFFILQMIKLNIQSPTSPYRHKYKSIPVDANIDFQRLDLIEDEDIEIDFTGEILQKMQQVRSIFENLQLSEKAKRVFSWKFFEGNSFSEWEGSEDKKDLYDIYNGVLELIKNKLNNRELF</sequence>
<evidence type="ECO:0000313" key="1">
    <source>
        <dbReference type="EMBL" id="TFD92168.1"/>
    </source>
</evidence>
<evidence type="ECO:0000313" key="2">
    <source>
        <dbReference type="Proteomes" id="UP000297861"/>
    </source>
</evidence>
<organism evidence="1 2">
    <name type="scientific">Dysgonomonas capnocytophagoides</name>
    <dbReference type="NCBI Taxonomy" id="45254"/>
    <lineage>
        <taxon>Bacteria</taxon>
        <taxon>Pseudomonadati</taxon>
        <taxon>Bacteroidota</taxon>
        <taxon>Bacteroidia</taxon>
        <taxon>Bacteroidales</taxon>
        <taxon>Dysgonomonadaceae</taxon>
        <taxon>Dysgonomonas</taxon>
    </lineage>
</organism>
<dbReference type="EMBL" id="SOML01000018">
    <property type="protein sequence ID" value="TFD92168.1"/>
    <property type="molecule type" value="Genomic_DNA"/>
</dbReference>
<dbReference type="OrthoDB" id="1046728at2"/>
<dbReference type="Proteomes" id="UP000297861">
    <property type="component" value="Unassembled WGS sequence"/>
</dbReference>
<keyword evidence="2" id="KW-1185">Reference proteome</keyword>
<proteinExistence type="predicted"/>
<comment type="caution">
    <text evidence="1">The sequence shown here is derived from an EMBL/GenBank/DDBJ whole genome shotgun (WGS) entry which is preliminary data.</text>
</comment>
<dbReference type="RefSeq" id="WP_134437576.1">
    <property type="nucleotide sequence ID" value="NZ_SOML01000018.1"/>
</dbReference>
<dbReference type="AlphaFoldDB" id="A0A4Y8KSJ0"/>
<name>A0A4Y8KSJ0_9BACT</name>
<accession>A0A4Y8KSJ0</accession>